<feature type="region of interest" description="Disordered" evidence="1">
    <location>
        <begin position="500"/>
        <end position="523"/>
    </location>
</feature>
<evidence type="ECO:0000256" key="1">
    <source>
        <dbReference type="SAM" id="MobiDB-lite"/>
    </source>
</evidence>
<dbReference type="Proteomes" id="UP001375240">
    <property type="component" value="Unassembled WGS sequence"/>
</dbReference>
<proteinExistence type="predicted"/>
<name>A0AAV9UAS6_9PEZI</name>
<feature type="region of interest" description="Disordered" evidence="1">
    <location>
        <begin position="451"/>
        <end position="476"/>
    </location>
</feature>
<dbReference type="AlphaFoldDB" id="A0AAV9UAS6"/>
<evidence type="ECO:0000256" key="2">
    <source>
        <dbReference type="SAM" id="SignalP"/>
    </source>
</evidence>
<evidence type="ECO:0000313" key="3">
    <source>
        <dbReference type="EMBL" id="KAK6337736.1"/>
    </source>
</evidence>
<protein>
    <submittedName>
        <fullName evidence="3">Uncharacterized protein</fullName>
    </submittedName>
</protein>
<reference evidence="3 4" key="1">
    <citation type="submission" date="2019-10" db="EMBL/GenBank/DDBJ databases">
        <authorList>
            <person name="Palmer J.M."/>
        </authorList>
    </citation>
    <scope>NUCLEOTIDE SEQUENCE [LARGE SCALE GENOMIC DNA]</scope>
    <source>
        <strain evidence="3 4">TWF696</strain>
    </source>
</reference>
<organism evidence="3 4">
    <name type="scientific">Orbilia brochopaga</name>
    <dbReference type="NCBI Taxonomy" id="3140254"/>
    <lineage>
        <taxon>Eukaryota</taxon>
        <taxon>Fungi</taxon>
        <taxon>Dikarya</taxon>
        <taxon>Ascomycota</taxon>
        <taxon>Pezizomycotina</taxon>
        <taxon>Orbiliomycetes</taxon>
        <taxon>Orbiliales</taxon>
        <taxon>Orbiliaceae</taxon>
        <taxon>Orbilia</taxon>
    </lineage>
</organism>
<feature type="chain" id="PRO_5043407139" evidence="2">
    <location>
        <begin position="18"/>
        <end position="523"/>
    </location>
</feature>
<feature type="region of interest" description="Disordered" evidence="1">
    <location>
        <begin position="250"/>
        <end position="287"/>
    </location>
</feature>
<gene>
    <name evidence="3" type="ORF">TWF696_001216</name>
</gene>
<feature type="compositionally biased region" description="Low complexity" evidence="1">
    <location>
        <begin position="459"/>
        <end position="476"/>
    </location>
</feature>
<comment type="caution">
    <text evidence="3">The sequence shown here is derived from an EMBL/GenBank/DDBJ whole genome shotgun (WGS) entry which is preliminary data.</text>
</comment>
<sequence length="523" mass="57987">MKCCHLLGLGLAAVTDGFILGFQLADDPDISLTAYPYADRNAEFVDTTECQPGPYSDSDVLAVGVLNAVPQQIKANTDRIMYGIALWQTTDCDGPPTLLVGWRPNERGMQIANLFSIGLTIAVGSWVELDADNVYLGRRPEGGFVLDVRAEEYYTYEEGQWVVQSGEMKSFNGALDELTERAAGIYAAYTVAENSVGETNPTEMVEETRSQTVVESMVNENNLGQAQEVEIVDEPWDTTQPGGWPPVRWDESRMASPFPLSTSDLGQQRRPLLTSQQQQQQENPDNFDGTLARLAYNLGSRNPMVSMGDFERSFERSYPLMETYLQSQRNWLEEEVGAPTGWQQALSRAFRSTDIPARTTASEMDAGISGMRVEEVERQPQNQVQPANLQMLGNMFASQPLVSNPVLSTTEQRGRPVNEGRTLGSLRDELMGMATDETMPQERDSLFRLNMLGPPPNPNVNSNSNLNSNSNSDTNSRINAQTFRNLQIDNRQPQPDRFLEEYSPLTDYFSPGASDLQSPGGNG</sequence>
<keyword evidence="4" id="KW-1185">Reference proteome</keyword>
<accession>A0AAV9UAS6</accession>
<dbReference type="EMBL" id="JAVHNQ010000010">
    <property type="protein sequence ID" value="KAK6337736.1"/>
    <property type="molecule type" value="Genomic_DNA"/>
</dbReference>
<keyword evidence="2" id="KW-0732">Signal</keyword>
<evidence type="ECO:0000313" key="4">
    <source>
        <dbReference type="Proteomes" id="UP001375240"/>
    </source>
</evidence>
<feature type="signal peptide" evidence="2">
    <location>
        <begin position="1"/>
        <end position="17"/>
    </location>
</feature>